<proteinExistence type="predicted"/>
<reference evidence="1 2" key="1">
    <citation type="submission" date="2016-03" db="EMBL/GenBank/DDBJ databases">
        <title>Fine-scale spatial genetic structure of a fungal parasite of coffee scale insects.</title>
        <authorList>
            <person name="Jackson D."/>
            <person name="Zemenick K.A."/>
            <person name="Malloure B."/>
            <person name="Quandt C.A."/>
            <person name="James T.Y."/>
        </authorList>
    </citation>
    <scope>NUCLEOTIDE SEQUENCE [LARGE SCALE GENOMIC DNA]</scope>
    <source>
        <strain evidence="1 2">UM487</strain>
    </source>
</reference>
<dbReference type="OrthoDB" id="425925at2759"/>
<dbReference type="Proteomes" id="UP000243081">
    <property type="component" value="Unassembled WGS sequence"/>
</dbReference>
<sequence length="237" mass="26551">MKSSTHVGAALAVGVAARPNIFLIRHGEKNPDGTISAKGMEREPCLVELFGRDSRFDIQKIIVQNPHPGDNLSQRPYNTTLPLARSLGLMIEHKCEYKDAECAAKEAKAYRGPGNILIAWEHQMLTHVSEALGGDPEKYPGKRYDLIYDQPYPYDSVKIYSENCPGLDDYRWDAFKNLTVGGEGRQDIFRGKRKWVLYISHNILSCPSPSRFSCERRSAHGIISKKEKKDDGGGSLD</sequence>
<dbReference type="EMBL" id="LUKN01002108">
    <property type="protein sequence ID" value="OAQ99635.1"/>
    <property type="molecule type" value="Genomic_DNA"/>
</dbReference>
<evidence type="ECO:0000313" key="2">
    <source>
        <dbReference type="Proteomes" id="UP000243081"/>
    </source>
</evidence>
<protein>
    <recommendedName>
        <fullName evidence="3">Phosphoglycerate mutase family protein</fullName>
    </recommendedName>
</protein>
<evidence type="ECO:0008006" key="3">
    <source>
        <dbReference type="Google" id="ProtNLM"/>
    </source>
</evidence>
<gene>
    <name evidence="1" type="ORF">LLEC1_06870</name>
</gene>
<evidence type="ECO:0000313" key="1">
    <source>
        <dbReference type="EMBL" id="OAQ99635.1"/>
    </source>
</evidence>
<comment type="caution">
    <text evidence="1">The sequence shown here is derived from an EMBL/GenBank/DDBJ whole genome shotgun (WGS) entry which is preliminary data.</text>
</comment>
<accession>A0A179IAE7</accession>
<dbReference type="OMA" id="DQPYPYD"/>
<organism evidence="1 2">
    <name type="scientific">Cordyceps confragosa</name>
    <name type="common">Lecanicillium lecanii</name>
    <dbReference type="NCBI Taxonomy" id="2714763"/>
    <lineage>
        <taxon>Eukaryota</taxon>
        <taxon>Fungi</taxon>
        <taxon>Dikarya</taxon>
        <taxon>Ascomycota</taxon>
        <taxon>Pezizomycotina</taxon>
        <taxon>Sordariomycetes</taxon>
        <taxon>Hypocreomycetidae</taxon>
        <taxon>Hypocreales</taxon>
        <taxon>Cordycipitaceae</taxon>
        <taxon>Akanthomyces</taxon>
    </lineage>
</organism>
<name>A0A179IAE7_CORDF</name>
<keyword evidence="2" id="KW-1185">Reference proteome</keyword>
<dbReference type="AlphaFoldDB" id="A0A179IAE7"/>